<dbReference type="EMBL" id="HE573027">
    <property type="protein sequence ID" value="CCC52854.1"/>
    <property type="molecule type" value="Genomic_DNA"/>
</dbReference>
<dbReference type="VEuPathDB" id="TriTrypDB:TvY486_1103380"/>
<dbReference type="FunFam" id="2.60.450.20:FF:000004">
    <property type="entry name" value="Centromere protein J"/>
    <property type="match status" value="1"/>
</dbReference>
<feature type="region of interest" description="Disordered" evidence="3">
    <location>
        <begin position="1"/>
        <end position="76"/>
    </location>
</feature>
<sequence length="933" mass="107367">MTEVRAPRSGRSLSSSKVTVATSQKRQAKNAPFKFLRKDEGRLSYSCALDSPTSAGGPTSQGNSTSNRELLVMDRRRSRSLREAIANDMRKGKVNDPFGSMVVAVPKRALPLTSALPSEDHPSPDRAPLQESWPSPSPQPPQHQSGAVPVAAMEPTQRETNGGQMVIERPSDLCESDEGDTVVERHLQRPQQQQLQQSRPHHTRQEGQPVLHQAQSVQQPVGHRIETVRSHSSMGYTAEGTPRDLSPAVSQQRRWRNGDRESIAPLRPQSRRYNDMCDLEDDYSRSNRNYFRAPMPEYRQSREEVEIVGQLEDELHAAKEERSRYYQLRMQLERERQRFEEYRSGVEQDIEDERAELDAVRASEKRQAKKDVKVVEERYKSTLELLKTERESNAKLTQENEVLRQHLEVMTARLRESQKLQKVETNRLRREIESLTRRNEELLELARDQQLAALESGAMLVTPPLTHAIPNTRYQVMSSNSGIQRSSVESYEAHSFAVQPGRSNAQHQRHYKDLTESDQGLVGNKAEGRRVVAGGSERGGEVDGKRFEEEEEDCEGRRSAGAEAEERERKRVELEERRRVDAEEKERKRIEAEERERKRVELEERRRVDAEEKERKRIEAEERERKRVELEERRRADAEERERKRAEIEQRRRAEAEERERKKVEAEERRLAEAEERRRAEAEEKARKLAEVEEEKRRKAAEAMDRERKLRERSESARQQQDAKEEQKKPQEEGAGGRTQDFRQQRRSAGHPVLTPRAQNTKVTASPSLSLSRVSATGDSLSRKVRRAPTAAELTADSEPVPPDDFAGDAIVSQTPLGENPNKREVLYRSGKREIHYTNGTRKIILPQGHVVLYFTNGDIKRTFPSGKSTYWYAAAQTTHTQYADGTQVFQFHSTGQVERHMPDGKKEILYPDGIYKVVHADGRDETVFPDVR</sequence>
<comment type="similarity">
    <text evidence="1">Belongs to the TCP10 family.</text>
</comment>
<feature type="compositionally biased region" description="Basic and acidic residues" evidence="3">
    <location>
        <begin position="555"/>
        <end position="732"/>
    </location>
</feature>
<evidence type="ECO:0000256" key="1">
    <source>
        <dbReference type="ARBA" id="ARBA00005627"/>
    </source>
</evidence>
<feature type="compositionally biased region" description="Polar residues" evidence="3">
    <location>
        <begin position="757"/>
        <end position="780"/>
    </location>
</feature>
<dbReference type="Gene3D" id="2.60.450.20">
    <property type="match status" value="1"/>
</dbReference>
<feature type="compositionally biased region" description="Low complexity" evidence="3">
    <location>
        <begin position="189"/>
        <end position="198"/>
    </location>
</feature>
<dbReference type="InterPro" id="IPR047002">
    <property type="entry name" value="Tcp10_C_sf"/>
</dbReference>
<dbReference type="PANTHER" id="PTHR10331:SF6">
    <property type="entry name" value="SPINDLE ASSEMBLY ABNORMAL 4"/>
    <property type="match status" value="1"/>
</dbReference>
<proteinExistence type="inferred from homology"/>
<reference evidence="4" key="1">
    <citation type="journal article" date="2012" name="Proc. Natl. Acad. Sci. U.S.A.">
        <title>Antigenic diversity is generated by distinct evolutionary mechanisms in African trypanosome species.</title>
        <authorList>
            <person name="Jackson A.P."/>
            <person name="Berry A."/>
            <person name="Aslett M."/>
            <person name="Allison H.C."/>
            <person name="Burton P."/>
            <person name="Vavrova-Anderson J."/>
            <person name="Brown R."/>
            <person name="Browne H."/>
            <person name="Corton N."/>
            <person name="Hauser H."/>
            <person name="Gamble J."/>
            <person name="Gilderthorp R."/>
            <person name="Marcello L."/>
            <person name="McQuillan J."/>
            <person name="Otto T.D."/>
            <person name="Quail M.A."/>
            <person name="Sanders M.J."/>
            <person name="van Tonder A."/>
            <person name="Ginger M.L."/>
            <person name="Field M.C."/>
            <person name="Barry J.D."/>
            <person name="Hertz-Fowler C."/>
            <person name="Berriman M."/>
        </authorList>
    </citation>
    <scope>NUCLEOTIDE SEQUENCE</scope>
    <source>
        <strain evidence="4">Y486</strain>
    </source>
</reference>
<name>G0UAL9_TRYVY</name>
<accession>G0UAL9</accession>
<feature type="compositionally biased region" description="Polar residues" evidence="3">
    <location>
        <begin position="11"/>
        <end position="25"/>
    </location>
</feature>
<gene>
    <name evidence="4" type="ORF">TVY486_1103380</name>
</gene>
<dbReference type="PANTHER" id="PTHR10331">
    <property type="entry name" value="T COMPLEX PROTEIN 10"/>
    <property type="match status" value="1"/>
</dbReference>
<protein>
    <submittedName>
        <fullName evidence="4">Uncharacterized protein</fullName>
    </submittedName>
</protein>
<dbReference type="InterPro" id="IPR026581">
    <property type="entry name" value="TCP10L/CENPJ"/>
</dbReference>
<feature type="coiled-coil region" evidence="2">
    <location>
        <begin position="386"/>
        <end position="452"/>
    </location>
</feature>
<feature type="compositionally biased region" description="Basic and acidic residues" evidence="3">
    <location>
        <begin position="538"/>
        <end position="548"/>
    </location>
</feature>
<feature type="region of interest" description="Disordered" evidence="3">
    <location>
        <begin position="498"/>
        <end position="822"/>
    </location>
</feature>
<dbReference type="AlphaFoldDB" id="G0UAL9"/>
<evidence type="ECO:0000313" key="4">
    <source>
        <dbReference type="EMBL" id="CCC52854.1"/>
    </source>
</evidence>
<feature type="region of interest" description="Disordered" evidence="3">
    <location>
        <begin position="234"/>
        <end position="262"/>
    </location>
</feature>
<organism evidence="4">
    <name type="scientific">Trypanosoma vivax (strain Y486)</name>
    <dbReference type="NCBI Taxonomy" id="1055687"/>
    <lineage>
        <taxon>Eukaryota</taxon>
        <taxon>Discoba</taxon>
        <taxon>Euglenozoa</taxon>
        <taxon>Kinetoplastea</taxon>
        <taxon>Metakinetoplastina</taxon>
        <taxon>Trypanosomatida</taxon>
        <taxon>Trypanosomatidae</taxon>
        <taxon>Trypanosoma</taxon>
        <taxon>Duttonella</taxon>
    </lineage>
</organism>
<feature type="region of interest" description="Disordered" evidence="3">
    <location>
        <begin position="113"/>
        <end position="220"/>
    </location>
</feature>
<keyword evidence="2" id="KW-0175">Coiled coil</keyword>
<evidence type="ECO:0000256" key="2">
    <source>
        <dbReference type="SAM" id="Coils"/>
    </source>
</evidence>
<evidence type="ECO:0000256" key="3">
    <source>
        <dbReference type="SAM" id="MobiDB-lite"/>
    </source>
</evidence>
<feature type="coiled-coil region" evidence="2">
    <location>
        <begin position="308"/>
        <end position="349"/>
    </location>
</feature>
<feature type="compositionally biased region" description="Polar residues" evidence="3">
    <location>
        <begin position="51"/>
        <end position="68"/>
    </location>
</feature>